<evidence type="ECO:0000256" key="6">
    <source>
        <dbReference type="PROSITE-ProRule" id="PRU00169"/>
    </source>
</evidence>
<reference evidence="10 11" key="1">
    <citation type="submission" date="2024-09" db="EMBL/GenBank/DDBJ databases">
        <authorList>
            <person name="Sun Q."/>
            <person name="Mori K."/>
        </authorList>
    </citation>
    <scope>NUCLEOTIDE SEQUENCE [LARGE SCALE GENOMIC DNA]</scope>
    <source>
        <strain evidence="10 11">CGMCC 1.15906</strain>
    </source>
</reference>
<dbReference type="PANTHER" id="PTHR48111:SF72">
    <property type="entry name" value="SENSORY TRANSDUCTION PROTEIN REGX3"/>
    <property type="match status" value="1"/>
</dbReference>
<dbReference type="EMBL" id="JBHLTC010000048">
    <property type="protein sequence ID" value="MFC0629239.1"/>
    <property type="molecule type" value="Genomic_DNA"/>
</dbReference>
<dbReference type="PROSITE" id="PS51755">
    <property type="entry name" value="OMPR_PHOB"/>
    <property type="match status" value="1"/>
</dbReference>
<dbReference type="Gene3D" id="6.10.250.690">
    <property type="match status" value="1"/>
</dbReference>
<dbReference type="InterPro" id="IPR016032">
    <property type="entry name" value="Sig_transdc_resp-reg_C-effctor"/>
</dbReference>
<dbReference type="PANTHER" id="PTHR48111">
    <property type="entry name" value="REGULATOR OF RPOS"/>
    <property type="match status" value="1"/>
</dbReference>
<keyword evidence="11" id="KW-1185">Reference proteome</keyword>
<dbReference type="RefSeq" id="WP_380056972.1">
    <property type="nucleotide sequence ID" value="NZ_JBHLTC010000048.1"/>
</dbReference>
<protein>
    <recommendedName>
        <fullName evidence="5">Sensory transduction protein RegX3</fullName>
    </recommendedName>
</protein>
<dbReference type="PROSITE" id="PS50110">
    <property type="entry name" value="RESPONSE_REGULATORY"/>
    <property type="match status" value="1"/>
</dbReference>
<keyword evidence="4" id="KW-0804">Transcription</keyword>
<evidence type="ECO:0000259" key="8">
    <source>
        <dbReference type="PROSITE" id="PS50110"/>
    </source>
</evidence>
<name>A0ABV6QX68_9ACTN</name>
<gene>
    <name evidence="10" type="ORF">ACFFGN_34560</name>
</gene>
<dbReference type="SMART" id="SM00448">
    <property type="entry name" value="REC"/>
    <property type="match status" value="1"/>
</dbReference>
<dbReference type="InterPro" id="IPR001789">
    <property type="entry name" value="Sig_transdc_resp-reg_receiver"/>
</dbReference>
<dbReference type="InterPro" id="IPR036388">
    <property type="entry name" value="WH-like_DNA-bd_sf"/>
</dbReference>
<evidence type="ECO:0000259" key="9">
    <source>
        <dbReference type="PROSITE" id="PS51755"/>
    </source>
</evidence>
<feature type="domain" description="OmpR/PhoB-type" evidence="9">
    <location>
        <begin position="124"/>
        <end position="224"/>
    </location>
</feature>
<dbReference type="SUPFAM" id="SSF52172">
    <property type="entry name" value="CheY-like"/>
    <property type="match status" value="1"/>
</dbReference>
<proteinExistence type="predicted"/>
<evidence type="ECO:0000256" key="4">
    <source>
        <dbReference type="ARBA" id="ARBA00023163"/>
    </source>
</evidence>
<feature type="domain" description="Response regulatory" evidence="8">
    <location>
        <begin position="2"/>
        <end position="113"/>
    </location>
</feature>
<accession>A0ABV6QX68</accession>
<keyword evidence="1 6" id="KW-0597">Phosphoprotein</keyword>
<sequence>MRVLLVEDDPSIAGALLDGLPRYGFVVGHVTTGAEALAGFADAELVLLDLGLPDADGIDVCRRIRAVSDVPLIIITARSDEIERVVGLELGADDYVSKPFGLRELVARMRAVTRRTTPRSSTTEPVETRAAQSLGLLRLDRAARQAFVGDTEIALAPKEFDLLSLLATSPGVVHTREQLIEQVWDSNWFGSTRTLDVHVGALRKKLGAAIEIHTVRGVGFRLEPLSAQP</sequence>
<dbReference type="CDD" id="cd00383">
    <property type="entry name" value="trans_reg_C"/>
    <property type="match status" value="1"/>
</dbReference>
<dbReference type="InterPro" id="IPR011006">
    <property type="entry name" value="CheY-like_superfamily"/>
</dbReference>
<evidence type="ECO:0000256" key="3">
    <source>
        <dbReference type="ARBA" id="ARBA00023125"/>
    </source>
</evidence>
<feature type="DNA-binding region" description="OmpR/PhoB-type" evidence="7">
    <location>
        <begin position="124"/>
        <end position="224"/>
    </location>
</feature>
<dbReference type="InterPro" id="IPR001867">
    <property type="entry name" value="OmpR/PhoB-type_DNA-bd"/>
</dbReference>
<feature type="modified residue" description="4-aspartylphosphate" evidence="6">
    <location>
        <position position="49"/>
    </location>
</feature>
<dbReference type="Gene3D" id="1.10.10.10">
    <property type="entry name" value="Winged helix-like DNA-binding domain superfamily/Winged helix DNA-binding domain"/>
    <property type="match status" value="1"/>
</dbReference>
<evidence type="ECO:0000256" key="2">
    <source>
        <dbReference type="ARBA" id="ARBA00023015"/>
    </source>
</evidence>
<evidence type="ECO:0000256" key="7">
    <source>
        <dbReference type="PROSITE-ProRule" id="PRU01091"/>
    </source>
</evidence>
<evidence type="ECO:0000256" key="1">
    <source>
        <dbReference type="ARBA" id="ARBA00022553"/>
    </source>
</evidence>
<evidence type="ECO:0000256" key="5">
    <source>
        <dbReference type="ARBA" id="ARBA00041201"/>
    </source>
</evidence>
<dbReference type="InterPro" id="IPR039420">
    <property type="entry name" value="WalR-like"/>
</dbReference>
<dbReference type="SUPFAM" id="SSF46894">
    <property type="entry name" value="C-terminal effector domain of the bipartite response regulators"/>
    <property type="match status" value="1"/>
</dbReference>
<dbReference type="SMART" id="SM00862">
    <property type="entry name" value="Trans_reg_C"/>
    <property type="match status" value="1"/>
</dbReference>
<dbReference type="Pfam" id="PF00486">
    <property type="entry name" value="Trans_reg_C"/>
    <property type="match status" value="1"/>
</dbReference>
<dbReference type="Proteomes" id="UP001589890">
    <property type="component" value="Unassembled WGS sequence"/>
</dbReference>
<evidence type="ECO:0000313" key="11">
    <source>
        <dbReference type="Proteomes" id="UP001589890"/>
    </source>
</evidence>
<organism evidence="10 11">
    <name type="scientific">Kribbella deserti</name>
    <dbReference type="NCBI Taxonomy" id="1926257"/>
    <lineage>
        <taxon>Bacteria</taxon>
        <taxon>Bacillati</taxon>
        <taxon>Actinomycetota</taxon>
        <taxon>Actinomycetes</taxon>
        <taxon>Propionibacteriales</taxon>
        <taxon>Kribbellaceae</taxon>
        <taxon>Kribbella</taxon>
    </lineage>
</organism>
<keyword evidence="3 7" id="KW-0238">DNA-binding</keyword>
<comment type="caution">
    <text evidence="10">The sequence shown here is derived from an EMBL/GenBank/DDBJ whole genome shotgun (WGS) entry which is preliminary data.</text>
</comment>
<keyword evidence="2" id="KW-0805">Transcription regulation</keyword>
<dbReference type="Gene3D" id="3.40.50.2300">
    <property type="match status" value="1"/>
</dbReference>
<evidence type="ECO:0000313" key="10">
    <source>
        <dbReference type="EMBL" id="MFC0629239.1"/>
    </source>
</evidence>
<dbReference type="Pfam" id="PF00072">
    <property type="entry name" value="Response_reg"/>
    <property type="match status" value="1"/>
</dbReference>